<dbReference type="Proteomes" id="UP000216533">
    <property type="component" value="Unassembled WGS sequence"/>
</dbReference>
<name>A0A255E6Z5_9ACTN</name>
<evidence type="ECO:0000256" key="4">
    <source>
        <dbReference type="PIRSR" id="PIRSR600760-2"/>
    </source>
</evidence>
<dbReference type="EMBL" id="NMVI01000025">
    <property type="protein sequence ID" value="OYN85275.1"/>
    <property type="molecule type" value="Genomic_DNA"/>
</dbReference>
<dbReference type="PANTHER" id="PTHR20854:SF4">
    <property type="entry name" value="INOSITOL-1-MONOPHOSPHATASE-RELATED"/>
    <property type="match status" value="1"/>
</dbReference>
<evidence type="ECO:0000256" key="3">
    <source>
        <dbReference type="ARBA" id="ARBA00022842"/>
    </source>
</evidence>
<keyword evidence="2" id="KW-0378">Hydrolase</keyword>
<feature type="binding site" evidence="4">
    <location>
        <position position="66"/>
    </location>
    <ligand>
        <name>Mg(2+)</name>
        <dbReference type="ChEBI" id="CHEBI:18420"/>
        <label>1</label>
        <note>catalytic</note>
    </ligand>
</feature>
<dbReference type="RefSeq" id="WP_094451380.1">
    <property type="nucleotide sequence ID" value="NZ_NMVI01000025.1"/>
</dbReference>
<dbReference type="PANTHER" id="PTHR20854">
    <property type="entry name" value="INOSITOL MONOPHOSPHATASE"/>
    <property type="match status" value="1"/>
</dbReference>
<keyword evidence="3 4" id="KW-0460">Magnesium</keyword>
<dbReference type="SUPFAM" id="SSF56655">
    <property type="entry name" value="Carbohydrate phosphatase"/>
    <property type="match status" value="1"/>
</dbReference>
<dbReference type="Pfam" id="PF00459">
    <property type="entry name" value="Inositol_P"/>
    <property type="match status" value="1"/>
</dbReference>
<dbReference type="AlphaFoldDB" id="A0A255E6Z5"/>
<dbReference type="InterPro" id="IPR000760">
    <property type="entry name" value="Inositol_monophosphatase-like"/>
</dbReference>
<dbReference type="GO" id="GO:0006020">
    <property type="term" value="P:inositol metabolic process"/>
    <property type="evidence" value="ECO:0007669"/>
    <property type="project" value="TreeGrafter"/>
</dbReference>
<evidence type="ECO:0000313" key="5">
    <source>
        <dbReference type="EMBL" id="OYN85275.1"/>
    </source>
</evidence>
<evidence type="ECO:0000313" key="6">
    <source>
        <dbReference type="Proteomes" id="UP000216533"/>
    </source>
</evidence>
<proteinExistence type="predicted"/>
<feature type="binding site" evidence="4">
    <location>
        <position position="92"/>
    </location>
    <ligand>
        <name>Mg(2+)</name>
        <dbReference type="ChEBI" id="CHEBI:18420"/>
        <label>1</label>
        <note>catalytic</note>
    </ligand>
</feature>
<dbReference type="GO" id="GO:0008934">
    <property type="term" value="F:inositol monophosphate 1-phosphatase activity"/>
    <property type="evidence" value="ECO:0007669"/>
    <property type="project" value="TreeGrafter"/>
</dbReference>
<feature type="binding site" evidence="4">
    <location>
        <position position="89"/>
    </location>
    <ligand>
        <name>Mg(2+)</name>
        <dbReference type="ChEBI" id="CHEBI:18420"/>
        <label>1</label>
        <note>catalytic</note>
    </ligand>
</feature>
<evidence type="ECO:0000256" key="2">
    <source>
        <dbReference type="ARBA" id="ARBA00022801"/>
    </source>
</evidence>
<dbReference type="InterPro" id="IPR020583">
    <property type="entry name" value="Inositol_monoP_metal-BS"/>
</dbReference>
<feature type="binding site" evidence="4">
    <location>
        <position position="91"/>
    </location>
    <ligand>
        <name>Mg(2+)</name>
        <dbReference type="ChEBI" id="CHEBI:18420"/>
        <label>1</label>
        <note>catalytic</note>
    </ligand>
</feature>
<dbReference type="PROSITE" id="PS00629">
    <property type="entry name" value="IMP_1"/>
    <property type="match status" value="1"/>
</dbReference>
<dbReference type="GO" id="GO:0007165">
    <property type="term" value="P:signal transduction"/>
    <property type="evidence" value="ECO:0007669"/>
    <property type="project" value="TreeGrafter"/>
</dbReference>
<feature type="binding site" evidence="4">
    <location>
        <position position="206"/>
    </location>
    <ligand>
        <name>Mg(2+)</name>
        <dbReference type="ChEBI" id="CHEBI:18420"/>
        <label>1</label>
        <note>catalytic</note>
    </ligand>
</feature>
<comment type="cofactor">
    <cofactor evidence="4">
        <name>Mg(2+)</name>
        <dbReference type="ChEBI" id="CHEBI:18420"/>
    </cofactor>
</comment>
<accession>A0A255E6Z5</accession>
<dbReference type="Gene3D" id="3.40.190.80">
    <property type="match status" value="1"/>
</dbReference>
<protein>
    <submittedName>
        <fullName evidence="5">Inositol monophosphatase</fullName>
    </submittedName>
</protein>
<dbReference type="PRINTS" id="PR00377">
    <property type="entry name" value="IMPHPHTASES"/>
</dbReference>
<reference evidence="5 6" key="1">
    <citation type="submission" date="2017-07" db="EMBL/GenBank/DDBJ databases">
        <title>Draft whole genome sequences of clinical Proprionibacteriaceae strains.</title>
        <authorList>
            <person name="Bernier A.-M."/>
            <person name="Bernard K."/>
            <person name="Domingo M.-C."/>
        </authorList>
    </citation>
    <scope>NUCLEOTIDE SEQUENCE [LARGE SCALE GENOMIC DNA]</scope>
    <source>
        <strain evidence="5 6">NML 160184</strain>
    </source>
</reference>
<sequence>MDTEAVLTLLQETAAQVINPRFQALVEGEVSEKKPGDYVTVADREAEEMITDRIRDALPDVLVVGEEATAARPELLVDLGLADHAFILDPIDGTRNFVNGSRDHAVMLAEVRSGETVRAWIWQPQWERSWVAEKGGGVLLDGKPLTAADPVAPWHGRTSAKELMHTETAEVRRIPWSTSCCGVDYPMVAAGEEDFLAYRTRLMPWDHLPGVLMVREMGGIARTVSGLEYEVGILDTSLVVARNEDIWHAVAKLGRVAGLDNRR</sequence>
<evidence type="ECO:0000256" key="1">
    <source>
        <dbReference type="ARBA" id="ARBA00022723"/>
    </source>
</evidence>
<gene>
    <name evidence="5" type="ORF">CGZ92_10755</name>
</gene>
<dbReference type="GO" id="GO:0046872">
    <property type="term" value="F:metal ion binding"/>
    <property type="evidence" value="ECO:0007669"/>
    <property type="project" value="UniProtKB-KW"/>
</dbReference>
<dbReference type="Gene3D" id="3.30.540.10">
    <property type="entry name" value="Fructose-1,6-Bisphosphatase, subunit A, domain 1"/>
    <property type="match status" value="1"/>
</dbReference>
<comment type="caution">
    <text evidence="5">The sequence shown here is derived from an EMBL/GenBank/DDBJ whole genome shotgun (WGS) entry which is preliminary data.</text>
</comment>
<organism evidence="5 6">
    <name type="scientific">Parenemella sanctibonifatiensis</name>
    <dbReference type="NCBI Taxonomy" id="2016505"/>
    <lineage>
        <taxon>Bacteria</taxon>
        <taxon>Bacillati</taxon>
        <taxon>Actinomycetota</taxon>
        <taxon>Actinomycetes</taxon>
        <taxon>Propionibacteriales</taxon>
        <taxon>Propionibacteriaceae</taxon>
        <taxon>Parenemella</taxon>
    </lineage>
</organism>
<keyword evidence="1 4" id="KW-0479">Metal-binding</keyword>